<gene>
    <name evidence="2" type="ORF">NNL22_00040</name>
</gene>
<proteinExistence type="predicted"/>
<dbReference type="RefSeq" id="WP_251812309.1">
    <property type="nucleotide sequence ID" value="NZ_CP101527.1"/>
</dbReference>
<dbReference type="InterPro" id="IPR036249">
    <property type="entry name" value="Thioredoxin-like_sf"/>
</dbReference>
<sequence>MLSLARATIASTLSMWRGTATTQLGERPQKRLHLYDIEGCPYCKLVREAMTELDLDVVIYPCPKGGVRFRNSAIKIGGQEQFPYLIDPNRAVSLYESNDIIQYLFRYYGKGDIPKRWQRRYSNALSSIASSVVRFGAGMYHRPSKSPAMMLELYSFESNPFVKPVRERLCELEIPYILHNVGRNQVFDYLIPVVRDRIFSFNSNREKNRTLANNSGVIMTPYLVDPNTGVELSDSESICNYLIQQYAV</sequence>
<organism evidence="2 3">
    <name type="scientific">Alkalimarinus sediminis</name>
    <dbReference type="NCBI Taxonomy" id="1632866"/>
    <lineage>
        <taxon>Bacteria</taxon>
        <taxon>Pseudomonadati</taxon>
        <taxon>Pseudomonadota</taxon>
        <taxon>Gammaproteobacteria</taxon>
        <taxon>Alteromonadales</taxon>
        <taxon>Alteromonadaceae</taxon>
        <taxon>Alkalimarinus</taxon>
    </lineage>
</organism>
<dbReference type="PANTHER" id="PTHR45288:SF2">
    <property type="entry name" value="THIOREDOXIN FAMILY PROTEIN"/>
    <property type="match status" value="1"/>
</dbReference>
<dbReference type="InterPro" id="IPR004045">
    <property type="entry name" value="Glutathione_S-Trfase_N"/>
</dbReference>
<dbReference type="KEGG" id="asem:NNL22_00040"/>
<dbReference type="SFLD" id="SFLDG01181">
    <property type="entry name" value="SUF2"/>
    <property type="match status" value="1"/>
</dbReference>
<dbReference type="EMBL" id="CP101527">
    <property type="protein sequence ID" value="UZW75029.1"/>
    <property type="molecule type" value="Genomic_DNA"/>
</dbReference>
<name>A0A9E8HSM3_9ALTE</name>
<dbReference type="Proteomes" id="UP001164472">
    <property type="component" value="Chromosome"/>
</dbReference>
<dbReference type="AlphaFoldDB" id="A0A9E8HSM3"/>
<dbReference type="PANTHER" id="PTHR45288">
    <property type="entry name" value="THIOREDOXIN FAMILY PROTEIN"/>
    <property type="match status" value="1"/>
</dbReference>
<protein>
    <submittedName>
        <fullName evidence="2">Glutathione S-transferase N-terminal domain-containing protein</fullName>
    </submittedName>
</protein>
<dbReference type="InterPro" id="IPR040079">
    <property type="entry name" value="Glutathione_S-Trfase"/>
</dbReference>
<accession>A0A9E8HSM3</accession>
<dbReference type="SUPFAM" id="SSF52833">
    <property type="entry name" value="Thioredoxin-like"/>
    <property type="match status" value="2"/>
</dbReference>
<dbReference type="SFLD" id="SFLDG01202">
    <property type="entry name" value="SUF2.2"/>
    <property type="match status" value="1"/>
</dbReference>
<evidence type="ECO:0000313" key="3">
    <source>
        <dbReference type="Proteomes" id="UP001164472"/>
    </source>
</evidence>
<dbReference type="Gene3D" id="3.40.30.10">
    <property type="entry name" value="Glutaredoxin"/>
    <property type="match status" value="2"/>
</dbReference>
<feature type="domain" description="GST N-terminal" evidence="1">
    <location>
        <begin position="149"/>
        <end position="248"/>
    </location>
</feature>
<keyword evidence="3" id="KW-1185">Reference proteome</keyword>
<dbReference type="Pfam" id="PF13417">
    <property type="entry name" value="GST_N_3"/>
    <property type="match status" value="2"/>
</dbReference>
<feature type="domain" description="GST N-terminal" evidence="1">
    <location>
        <begin position="30"/>
        <end position="112"/>
    </location>
</feature>
<evidence type="ECO:0000313" key="2">
    <source>
        <dbReference type="EMBL" id="UZW75029.1"/>
    </source>
</evidence>
<reference evidence="2" key="1">
    <citation type="submission" date="2022-07" db="EMBL/GenBank/DDBJ databases">
        <title>Alkalimarinus sp. nov., isolated from gut of a Alitta virens.</title>
        <authorList>
            <person name="Yang A.I."/>
            <person name="Shin N.-R."/>
        </authorList>
    </citation>
    <scope>NUCLEOTIDE SEQUENCE</scope>
    <source>
        <strain evidence="2">FA028</strain>
    </source>
</reference>
<dbReference type="SFLD" id="SFLDS00019">
    <property type="entry name" value="Glutathione_Transferase_(cytos"/>
    <property type="match status" value="1"/>
</dbReference>
<evidence type="ECO:0000259" key="1">
    <source>
        <dbReference type="PROSITE" id="PS50404"/>
    </source>
</evidence>
<dbReference type="PROSITE" id="PS50404">
    <property type="entry name" value="GST_NTER"/>
    <property type="match status" value="2"/>
</dbReference>